<dbReference type="Gene3D" id="3.50.50.60">
    <property type="entry name" value="FAD/NAD(P)-binding domain"/>
    <property type="match status" value="2"/>
</dbReference>
<keyword evidence="4" id="KW-0963">Cytoplasm</keyword>
<accession>A0ABD6EWS9</accession>
<dbReference type="PANTHER" id="PTHR11787:SF4">
    <property type="entry name" value="CHM, RAB ESCORT PROTEIN 1"/>
    <property type="match status" value="1"/>
</dbReference>
<dbReference type="AlphaFoldDB" id="A0ABD6EWS9"/>
<evidence type="ECO:0000256" key="6">
    <source>
        <dbReference type="SAM" id="Phobius"/>
    </source>
</evidence>
<dbReference type="InterPro" id="IPR001738">
    <property type="entry name" value="Rab_escort"/>
</dbReference>
<dbReference type="Pfam" id="PF00996">
    <property type="entry name" value="GDI"/>
    <property type="match status" value="2"/>
</dbReference>
<evidence type="ECO:0008006" key="9">
    <source>
        <dbReference type="Google" id="ProtNLM"/>
    </source>
</evidence>
<comment type="subcellular location">
    <subcellularLocation>
        <location evidence="1">Cytoplasm</location>
    </subcellularLocation>
</comment>
<dbReference type="InterPro" id="IPR018203">
    <property type="entry name" value="GDP_dissociation_inhibitor"/>
</dbReference>
<dbReference type="PIRSF" id="PIRSF016550">
    <property type="entry name" value="Rab_ger_ger_transf_A_euk"/>
    <property type="match status" value="1"/>
</dbReference>
<keyword evidence="6" id="KW-0472">Membrane</keyword>
<keyword evidence="6" id="KW-1133">Transmembrane helix</keyword>
<dbReference type="Gene3D" id="3.30.519.10">
    <property type="entry name" value="Guanine Nucleotide Dissociation Inhibitor, domain 2"/>
    <property type="match status" value="1"/>
</dbReference>
<evidence type="ECO:0000256" key="4">
    <source>
        <dbReference type="ARBA" id="ARBA00022490"/>
    </source>
</evidence>
<protein>
    <recommendedName>
        <fullName evidence="9">Rab proteins geranylgeranyltransferase component A</fullName>
    </recommendedName>
</protein>
<dbReference type="SUPFAM" id="SSF51905">
    <property type="entry name" value="FAD/NAD(P)-binding domain"/>
    <property type="match status" value="1"/>
</dbReference>
<comment type="similarity">
    <text evidence="2">Belongs to the Rab GDI family.</text>
</comment>
<evidence type="ECO:0000313" key="7">
    <source>
        <dbReference type="EMBL" id="MFH4983577.1"/>
    </source>
</evidence>
<reference evidence="7 8" key="1">
    <citation type="submission" date="2024-08" db="EMBL/GenBank/DDBJ databases">
        <title>Gnathostoma spinigerum genome.</title>
        <authorList>
            <person name="Gonzalez-Bertolin B."/>
            <person name="Monzon S."/>
            <person name="Zaballos A."/>
            <person name="Jimenez P."/>
            <person name="Dekumyoy P."/>
            <person name="Varona S."/>
            <person name="Cuesta I."/>
            <person name="Sumanam S."/>
            <person name="Adisakwattana P."/>
            <person name="Gasser R.B."/>
            <person name="Hernandez-Gonzalez A."/>
            <person name="Young N.D."/>
            <person name="Perteguer M.J."/>
        </authorList>
    </citation>
    <scope>NUCLEOTIDE SEQUENCE [LARGE SCALE GENOMIC DNA]</scope>
    <source>
        <strain evidence="7">AL3</strain>
        <tissue evidence="7">Liver</tissue>
    </source>
</reference>
<keyword evidence="3" id="KW-0343">GTPase activation</keyword>
<evidence type="ECO:0000313" key="8">
    <source>
        <dbReference type="Proteomes" id="UP001608902"/>
    </source>
</evidence>
<dbReference type="PANTHER" id="PTHR11787">
    <property type="entry name" value="RAB GDP-DISSOCIATION INHIBITOR"/>
    <property type="match status" value="1"/>
</dbReference>
<dbReference type="PRINTS" id="PR00891">
    <property type="entry name" value="RABGDIREP"/>
</dbReference>
<proteinExistence type="inferred from homology"/>
<evidence type="ECO:0000256" key="2">
    <source>
        <dbReference type="ARBA" id="ARBA00005593"/>
    </source>
</evidence>
<feature type="transmembrane region" description="Helical" evidence="6">
    <location>
        <begin position="446"/>
        <end position="465"/>
    </location>
</feature>
<comment type="caution">
    <text evidence="7">The sequence shown here is derived from an EMBL/GenBank/DDBJ whole genome shotgun (WGS) entry which is preliminary data.</text>
</comment>
<dbReference type="InterPro" id="IPR036188">
    <property type="entry name" value="FAD/NAD-bd_sf"/>
</dbReference>
<dbReference type="Proteomes" id="UP001608902">
    <property type="component" value="Unassembled WGS sequence"/>
</dbReference>
<gene>
    <name evidence="7" type="ORF">AB6A40_010286</name>
</gene>
<organism evidence="7 8">
    <name type="scientific">Gnathostoma spinigerum</name>
    <dbReference type="NCBI Taxonomy" id="75299"/>
    <lineage>
        <taxon>Eukaryota</taxon>
        <taxon>Metazoa</taxon>
        <taxon>Ecdysozoa</taxon>
        <taxon>Nematoda</taxon>
        <taxon>Chromadorea</taxon>
        <taxon>Rhabditida</taxon>
        <taxon>Spirurina</taxon>
        <taxon>Gnathostomatomorpha</taxon>
        <taxon>Gnathostomatoidea</taxon>
        <taxon>Gnathostomatidae</taxon>
        <taxon>Gnathostoma</taxon>
    </lineage>
</organism>
<dbReference type="GO" id="GO:0005737">
    <property type="term" value="C:cytoplasm"/>
    <property type="evidence" value="ECO:0007669"/>
    <property type="project" value="UniProtKB-SubCell"/>
</dbReference>
<feature type="compositionally biased region" description="Polar residues" evidence="5">
    <location>
        <begin position="119"/>
        <end position="136"/>
    </location>
</feature>
<evidence type="ECO:0000256" key="5">
    <source>
        <dbReference type="SAM" id="MobiDB-lite"/>
    </source>
</evidence>
<dbReference type="GO" id="GO:0005096">
    <property type="term" value="F:GTPase activator activity"/>
    <property type="evidence" value="ECO:0007669"/>
    <property type="project" value="UniProtKB-KW"/>
</dbReference>
<keyword evidence="6" id="KW-0812">Transmembrane</keyword>
<name>A0ABD6EWS9_9BILA</name>
<keyword evidence="8" id="KW-1185">Reference proteome</keyword>
<feature type="compositionally biased region" description="Low complexity" evidence="5">
    <location>
        <begin position="137"/>
        <end position="148"/>
    </location>
</feature>
<sequence>MSDSESLPSDVDVIVYGTGLPESIIAGACARSGMTVLHLDRNSYYGGIWASFNLHTINEWTDFPFEGISCENGIGSSAVLIRDDEDYISLIHRNPFEHCSVKWHIEDSHEESPEGQVFTGRQSSESTVAQTTEEQGSSSSDASIESASEIAAQVDQRNNTHFANAQNASSSDRADDSGRYTRSNMEENWRRFNIDLLPKVLLSRGPLVQTLCDSEVAKYCEFKCVDRFLCIAEESEEDGSCFHYHVVPSSRAEIFQSETISMLEKRRVMKFLKLCIDWKTDREKAERELRGHDGQTFNQLLDSYEITGNVKNYIVETLAVLRNGVTVQEGIDAVSQFLESVGRFGNSPFLWTLYGSGELPQCFCRLCAVFGGVYCLNRSINGLIVHDNRVTAVVVDNQRINCKNIVLDSAFLPPYLIKSADAPYNSLNRAVLITDRSLLHDPAKEHVSFIVAFLLSLICIMYTYIRTYI</sequence>
<feature type="region of interest" description="Disordered" evidence="5">
    <location>
        <begin position="110"/>
        <end position="148"/>
    </location>
</feature>
<evidence type="ECO:0000256" key="1">
    <source>
        <dbReference type="ARBA" id="ARBA00004496"/>
    </source>
</evidence>
<dbReference type="EMBL" id="JBGFUD010012880">
    <property type="protein sequence ID" value="MFH4983577.1"/>
    <property type="molecule type" value="Genomic_DNA"/>
</dbReference>
<evidence type="ECO:0000256" key="3">
    <source>
        <dbReference type="ARBA" id="ARBA00022468"/>
    </source>
</evidence>